<keyword evidence="11" id="KW-1185">Reference proteome</keyword>
<evidence type="ECO:0000256" key="1">
    <source>
        <dbReference type="ARBA" id="ARBA00004191"/>
    </source>
</evidence>
<dbReference type="Proteomes" id="UP001338125">
    <property type="component" value="Unassembled WGS sequence"/>
</dbReference>
<comment type="subcellular location">
    <subcellularLocation>
        <location evidence="1">Secreted</location>
        <location evidence="1">Cell wall</location>
    </subcellularLocation>
</comment>
<organism evidence="10 11">
    <name type="scientific">Cladobotryum mycophilum</name>
    <dbReference type="NCBI Taxonomy" id="491253"/>
    <lineage>
        <taxon>Eukaryota</taxon>
        <taxon>Fungi</taxon>
        <taxon>Dikarya</taxon>
        <taxon>Ascomycota</taxon>
        <taxon>Pezizomycotina</taxon>
        <taxon>Sordariomycetes</taxon>
        <taxon>Hypocreomycetidae</taxon>
        <taxon>Hypocreales</taxon>
        <taxon>Hypocreaceae</taxon>
        <taxon>Cladobotryum</taxon>
    </lineage>
</organism>
<evidence type="ECO:0000256" key="7">
    <source>
        <dbReference type="SAM" id="MobiDB-lite"/>
    </source>
</evidence>
<keyword evidence="2" id="KW-0134">Cell wall</keyword>
<comment type="similarity">
    <text evidence="6">Belongs to the PIR protein family.</text>
</comment>
<dbReference type="Pfam" id="PF00399">
    <property type="entry name" value="PIR"/>
    <property type="match status" value="3"/>
</dbReference>
<comment type="caution">
    <text evidence="10">The sequence shown here is derived from an EMBL/GenBank/DDBJ whole genome shotgun (WGS) entry which is preliminary data.</text>
</comment>
<dbReference type="PANTHER" id="PTHR47254">
    <property type="entry name" value="CELL WALL MANNOPROTEIN CIS3-RELATED"/>
    <property type="match status" value="1"/>
</dbReference>
<reference evidence="10 11" key="1">
    <citation type="submission" date="2024-01" db="EMBL/GenBank/DDBJ databases">
        <title>Complete genome of Cladobotryum mycophilum ATHUM6906.</title>
        <authorList>
            <person name="Christinaki A.C."/>
            <person name="Myridakis A.I."/>
            <person name="Kouvelis V.N."/>
        </authorList>
    </citation>
    <scope>NUCLEOTIDE SEQUENCE [LARGE SCALE GENOMIC DNA]</scope>
    <source>
        <strain evidence="10 11">ATHUM6906</strain>
    </source>
</reference>
<feature type="region of interest" description="Disordered" evidence="7">
    <location>
        <begin position="223"/>
        <end position="309"/>
    </location>
</feature>
<evidence type="ECO:0000313" key="10">
    <source>
        <dbReference type="EMBL" id="KAK5996577.1"/>
    </source>
</evidence>
<feature type="compositionally biased region" description="Low complexity" evidence="7">
    <location>
        <begin position="227"/>
        <end position="236"/>
    </location>
</feature>
<keyword evidence="3" id="KW-0964">Secreted</keyword>
<sequence length="337" mass="34264">MKWTPVASLGLVAAAYAAPAPEGVPGNLTPDSSAPEGCKPDYDGKFEVTIGRLGKREIERRGCDNPNALLLTLSGGVLKDAKDRTGYIASNYQFQFDGPPQAGAIYTAGFSVCGNNSLALGSKTVWYQCLSGSFYNLYDHNWAAQCEPVEIIAMSCNGGSGGSGGGSGESGAGKTTVGTQIVQTTVVTAIADGQPQVHTTTIAVPMCQIGAYCYRRTAPITEISDGQPQAPTATVQPAPPPVTEISDGQPQAPTGAPITEISDGQPQAPTGPIGPPVTEISDGQPQAPLPTGTGAGTGTGIVPVRPPPTNVPINSGSKALPGTMVAFAIAFLGVIVL</sequence>
<name>A0ABR0SWT3_9HYPO</name>
<keyword evidence="4 8" id="KW-0732">Signal</keyword>
<evidence type="ECO:0000256" key="4">
    <source>
        <dbReference type="ARBA" id="ARBA00022729"/>
    </source>
</evidence>
<dbReference type="Pfam" id="PF22799">
    <property type="entry name" value="PIR1-like_C"/>
    <property type="match status" value="1"/>
</dbReference>
<dbReference type="PROSITE" id="PS50256">
    <property type="entry name" value="PIR_REPEAT_2"/>
    <property type="match status" value="1"/>
</dbReference>
<feature type="signal peptide" evidence="8">
    <location>
        <begin position="1"/>
        <end position="17"/>
    </location>
</feature>
<dbReference type="PANTHER" id="PTHR47254:SF1">
    <property type="entry name" value="CELL WALL MANNOPROTEIN CIS3-RELATED"/>
    <property type="match status" value="1"/>
</dbReference>
<evidence type="ECO:0000256" key="2">
    <source>
        <dbReference type="ARBA" id="ARBA00022512"/>
    </source>
</evidence>
<evidence type="ECO:0000259" key="9">
    <source>
        <dbReference type="Pfam" id="PF22799"/>
    </source>
</evidence>
<feature type="chain" id="PRO_5045084300" evidence="8">
    <location>
        <begin position="18"/>
        <end position="337"/>
    </location>
</feature>
<evidence type="ECO:0000313" key="11">
    <source>
        <dbReference type="Proteomes" id="UP001338125"/>
    </source>
</evidence>
<evidence type="ECO:0000256" key="5">
    <source>
        <dbReference type="ARBA" id="ARBA00022737"/>
    </source>
</evidence>
<accession>A0ABR0SWT3</accession>
<dbReference type="InterPro" id="IPR051153">
    <property type="entry name" value="Yeast_CWMannoprotein_PIR"/>
</dbReference>
<keyword evidence="5" id="KW-0677">Repeat</keyword>
<dbReference type="InterPro" id="IPR000420">
    <property type="entry name" value="Yeast_PIR_rpt"/>
</dbReference>
<gene>
    <name evidence="10" type="ORF">PT974_01914</name>
</gene>
<protein>
    <submittedName>
        <fullName evidence="10">Cell wall mannoprotein CIS3</fullName>
    </submittedName>
</protein>
<evidence type="ECO:0000256" key="6">
    <source>
        <dbReference type="ARBA" id="ARBA00038219"/>
    </source>
</evidence>
<evidence type="ECO:0000256" key="8">
    <source>
        <dbReference type="SAM" id="SignalP"/>
    </source>
</evidence>
<evidence type="ECO:0000256" key="3">
    <source>
        <dbReference type="ARBA" id="ARBA00022525"/>
    </source>
</evidence>
<dbReference type="EMBL" id="JAVFKD010000002">
    <property type="protein sequence ID" value="KAK5996577.1"/>
    <property type="molecule type" value="Genomic_DNA"/>
</dbReference>
<feature type="domain" description="Cell wall mannoprotein PIR1-like C-terminal" evidence="9">
    <location>
        <begin position="76"/>
        <end position="149"/>
    </location>
</feature>
<dbReference type="InterPro" id="IPR054508">
    <property type="entry name" value="PIR1-like_C"/>
</dbReference>
<proteinExistence type="inferred from homology"/>